<dbReference type="Proteomes" id="UP000012313">
    <property type="component" value="Unassembled WGS sequence"/>
</dbReference>
<sequence>MYLPGGALEKSFQTFWIVSVFFALFFCKPSGNNPYYPLFKDHPITKAERYSLSEGWEHRIAGLDSDEQNFIREMNRIDGFNDSPEAEIDLEPWKNRIRAVRKSLPNSVNTLLDRSLFRVILCKNLGSTGLSSFVYDGEVPLGGVIFLDTNLLTRTANRWITKKENSPFASGNVQIQVRIESDSEDDLSRAIEYILLHEVGHIIGVQKKIVPDFREKYRNFRTFEFSKGIWETENVSDLDSTFPIRKEIRFYSSQPIELENNWKKIYPALEQTPFPTLYSATNGDDFFADSFVSYVHTKLQKKIWTLEVVQNGKKIYEMKNGIQEPRCKKQREFLDRLFLEMRSD</sequence>
<dbReference type="STRING" id="1218598.LEP1GSC060_0473"/>
<keyword evidence="2" id="KW-1185">Reference proteome</keyword>
<reference evidence="1" key="1">
    <citation type="submission" date="2013-03" db="EMBL/GenBank/DDBJ databases">
        <authorList>
            <person name="Harkins D.M."/>
            <person name="Durkin A.S."/>
            <person name="Brinkac L.M."/>
            <person name="Haft D.H."/>
            <person name="Selengut J.D."/>
            <person name="Sanka R."/>
            <person name="DePew J."/>
            <person name="Purushe J."/>
            <person name="Hartskeerl R.A."/>
            <person name="Ahmed A."/>
            <person name="van der Linden H."/>
            <person name="Goris M.G.A."/>
            <person name="Vinetz J.M."/>
            <person name="Sutton G.G."/>
            <person name="Nierman W.C."/>
            <person name="Fouts D.E."/>
        </authorList>
    </citation>
    <scope>NUCLEOTIDE SEQUENCE [LARGE SCALE GENOMIC DNA]</scope>
    <source>
        <strain evidence="1">ICFT</strain>
    </source>
</reference>
<dbReference type="AlphaFoldDB" id="N1WL56"/>
<proteinExistence type="predicted"/>
<gene>
    <name evidence="1" type="ORF">LEP1GSC060_0473</name>
</gene>
<dbReference type="EMBL" id="AOHC02000006">
    <property type="protein sequence ID" value="EMY79715.1"/>
    <property type="molecule type" value="Genomic_DNA"/>
</dbReference>
<comment type="caution">
    <text evidence="1">The sequence shown here is derived from an EMBL/GenBank/DDBJ whole genome shotgun (WGS) entry which is preliminary data.</text>
</comment>
<evidence type="ECO:0000313" key="1">
    <source>
        <dbReference type="EMBL" id="EMY79715.1"/>
    </source>
</evidence>
<organism evidence="1 2">
    <name type="scientific">Leptospira weilii serovar Ranarum str. ICFT</name>
    <dbReference type="NCBI Taxonomy" id="1218598"/>
    <lineage>
        <taxon>Bacteria</taxon>
        <taxon>Pseudomonadati</taxon>
        <taxon>Spirochaetota</taxon>
        <taxon>Spirochaetia</taxon>
        <taxon>Leptospirales</taxon>
        <taxon>Leptospiraceae</taxon>
        <taxon>Leptospira</taxon>
    </lineage>
</organism>
<evidence type="ECO:0000313" key="2">
    <source>
        <dbReference type="Proteomes" id="UP000012313"/>
    </source>
</evidence>
<accession>N1WL56</accession>
<protein>
    <submittedName>
        <fullName evidence="1">Uncharacterized protein</fullName>
    </submittedName>
</protein>
<dbReference type="RefSeq" id="WP_002993498.1">
    <property type="nucleotide sequence ID" value="NZ_AOHC02000006.1"/>
</dbReference>
<name>N1WL56_9LEPT</name>